<feature type="transmembrane region" description="Helical" evidence="8">
    <location>
        <begin position="295"/>
        <end position="320"/>
    </location>
</feature>
<dbReference type="GO" id="GO:0005886">
    <property type="term" value="C:plasma membrane"/>
    <property type="evidence" value="ECO:0007669"/>
    <property type="project" value="UniProtKB-SubCell"/>
</dbReference>
<evidence type="ECO:0000256" key="2">
    <source>
        <dbReference type="ARBA" id="ARBA00022428"/>
    </source>
</evidence>
<feature type="transmembrane region" description="Helical" evidence="8">
    <location>
        <begin position="245"/>
        <end position="275"/>
    </location>
</feature>
<proteinExistence type="inferred from homology"/>
<evidence type="ECO:0000256" key="5">
    <source>
        <dbReference type="ARBA" id="ARBA00022692"/>
    </source>
</evidence>
<feature type="transmembrane region" description="Helical" evidence="8">
    <location>
        <begin position="131"/>
        <end position="150"/>
    </location>
</feature>
<dbReference type="CDD" id="cd13962">
    <property type="entry name" value="PT_UbiA_UBIAD1"/>
    <property type="match status" value="1"/>
</dbReference>
<dbReference type="OrthoDB" id="9767568at2"/>
<dbReference type="NCBIfam" id="TIGR00751">
    <property type="entry name" value="menA"/>
    <property type="match status" value="1"/>
</dbReference>
<keyword evidence="3 8" id="KW-1003">Cell membrane</keyword>
<keyword evidence="5 8" id="KW-0812">Transmembrane</keyword>
<evidence type="ECO:0000313" key="11">
    <source>
        <dbReference type="Proteomes" id="UP000306544"/>
    </source>
</evidence>
<keyword evidence="2 8" id="KW-0474">Menaquinone biosynthesis</keyword>
<dbReference type="EC" id="2.5.1.74" evidence="8 9"/>
<protein>
    <recommendedName>
        <fullName evidence="8 9">1,4-dihydroxy-2-naphthoate octaprenyltransferase</fullName>
        <shortName evidence="8">DHNA-octaprenyltransferase</shortName>
        <ecNumber evidence="8 9">2.5.1.74</ecNumber>
    </recommendedName>
</protein>
<dbReference type="RefSeq" id="WP_138171051.1">
    <property type="nucleotide sequence ID" value="NZ_VAWA01000020.1"/>
</dbReference>
<dbReference type="PIRSF" id="PIRSF005355">
    <property type="entry name" value="UBIAD1"/>
    <property type="match status" value="1"/>
</dbReference>
<dbReference type="PANTHER" id="PTHR13929">
    <property type="entry name" value="1,4-DIHYDROXY-2-NAPHTHOATE OCTAPRENYLTRANSFERASE"/>
    <property type="match status" value="1"/>
</dbReference>
<dbReference type="GO" id="GO:0046428">
    <property type="term" value="F:1,4-dihydroxy-2-naphthoate polyprenyltransferase activity"/>
    <property type="evidence" value="ECO:0007669"/>
    <property type="project" value="UniProtKB-UniRule"/>
</dbReference>
<evidence type="ECO:0000256" key="9">
    <source>
        <dbReference type="NCBIfam" id="TIGR00751"/>
    </source>
</evidence>
<evidence type="ECO:0000256" key="3">
    <source>
        <dbReference type="ARBA" id="ARBA00022475"/>
    </source>
</evidence>
<dbReference type="AlphaFoldDB" id="A0A5R9A3J4"/>
<dbReference type="GO" id="GO:0009234">
    <property type="term" value="P:menaquinone biosynthetic process"/>
    <property type="evidence" value="ECO:0007669"/>
    <property type="project" value="UniProtKB-UniRule"/>
</dbReference>
<dbReference type="NCBIfam" id="NF004751">
    <property type="entry name" value="PRK06080.1-3"/>
    <property type="match status" value="1"/>
</dbReference>
<comment type="subcellular location">
    <subcellularLocation>
        <location evidence="8">Cell membrane</location>
        <topology evidence="8">Multi-pass membrane protein</topology>
    </subcellularLocation>
    <subcellularLocation>
        <location evidence="1">Membrane</location>
        <topology evidence="1">Multi-pass membrane protein</topology>
    </subcellularLocation>
</comment>
<dbReference type="InterPro" id="IPR000537">
    <property type="entry name" value="UbiA_prenyltransferase"/>
</dbReference>
<keyword evidence="11" id="KW-1185">Reference proteome</keyword>
<evidence type="ECO:0000313" key="10">
    <source>
        <dbReference type="EMBL" id="TLP72764.1"/>
    </source>
</evidence>
<evidence type="ECO:0000256" key="7">
    <source>
        <dbReference type="ARBA" id="ARBA00023136"/>
    </source>
</evidence>
<evidence type="ECO:0000256" key="4">
    <source>
        <dbReference type="ARBA" id="ARBA00022679"/>
    </source>
</evidence>
<dbReference type="Proteomes" id="UP000306544">
    <property type="component" value="Unassembled WGS sequence"/>
</dbReference>
<comment type="pathway">
    <text evidence="8">Quinol/quinone metabolism; menaquinone biosynthesis; menaquinol from 1,4-dihydroxy-2-naphthoate: step 1/2.</text>
</comment>
<feature type="transmembrane region" description="Helical" evidence="8">
    <location>
        <begin position="15"/>
        <end position="32"/>
    </location>
</feature>
<feature type="transmembrane region" description="Helical" evidence="8">
    <location>
        <begin position="162"/>
        <end position="181"/>
    </location>
</feature>
<evidence type="ECO:0000256" key="8">
    <source>
        <dbReference type="HAMAP-Rule" id="MF_01937"/>
    </source>
</evidence>
<keyword evidence="7 8" id="KW-0472">Membrane</keyword>
<dbReference type="UniPathway" id="UPA00079">
    <property type="reaction ID" value="UER00168"/>
</dbReference>
<sequence>MATTREWITGARPRTLPMAVCPVLIGAAAAWPPFLGPLDVAPAEGLPTNFNALVPVVAVLALIVALALQVGVNYANDYSDGVRGTDDVRVGPQRLTASQSAAPTQVKIAAFGSFAVAALAGLGVVVLTQAWWLLALGVLCVLAAWWYTGGSKPYGYRGLGEVMVFVFFGLVATLGTAFAITEVGRLHGFTVEFPAVTAGIGAVSHGLIASALLMANNVRDIPTDGEVGKNTLAVRLGQTGARATYCLMLALALALPLSLIGASAWFWVVVLAWPVALPPLMTMWPRRHPRPEGTALIPVLQQTGTLGLAFAAAFSAALLLSA</sequence>
<feature type="transmembrane region" description="Helical" evidence="8">
    <location>
        <begin position="193"/>
        <end position="215"/>
    </location>
</feature>
<feature type="transmembrane region" description="Helical" evidence="8">
    <location>
        <begin position="52"/>
        <end position="75"/>
    </location>
</feature>
<keyword evidence="6 8" id="KW-1133">Transmembrane helix</keyword>
<dbReference type="GO" id="GO:0042371">
    <property type="term" value="P:vitamin K biosynthetic process"/>
    <property type="evidence" value="ECO:0007669"/>
    <property type="project" value="TreeGrafter"/>
</dbReference>
<comment type="similarity">
    <text evidence="8">Belongs to the MenA family. Type 1 subfamily.</text>
</comment>
<dbReference type="InterPro" id="IPR004657">
    <property type="entry name" value="MenA"/>
</dbReference>
<dbReference type="PANTHER" id="PTHR13929:SF0">
    <property type="entry name" value="UBIA PRENYLTRANSFERASE DOMAIN-CONTAINING PROTEIN 1"/>
    <property type="match status" value="1"/>
</dbReference>
<comment type="catalytic activity">
    <reaction evidence="8">
        <text>an all-trans-polyprenyl diphosphate + 1,4-dihydroxy-2-naphthoate + H(+) = a 2-demethylmenaquinol + CO2 + diphosphate</text>
        <dbReference type="Rhea" id="RHEA:26478"/>
        <dbReference type="Rhea" id="RHEA-COMP:9563"/>
        <dbReference type="Rhea" id="RHEA-COMP:9564"/>
        <dbReference type="ChEBI" id="CHEBI:11173"/>
        <dbReference type="ChEBI" id="CHEBI:15378"/>
        <dbReference type="ChEBI" id="CHEBI:16526"/>
        <dbReference type="ChEBI" id="CHEBI:33019"/>
        <dbReference type="ChEBI" id="CHEBI:55437"/>
        <dbReference type="ChEBI" id="CHEBI:58914"/>
        <dbReference type="EC" id="2.5.1.74"/>
    </reaction>
</comment>
<dbReference type="Pfam" id="PF01040">
    <property type="entry name" value="UbiA"/>
    <property type="match status" value="1"/>
</dbReference>
<keyword evidence="4 8" id="KW-0808">Transferase</keyword>
<feature type="transmembrane region" description="Helical" evidence="8">
    <location>
        <begin position="108"/>
        <end position="125"/>
    </location>
</feature>
<reference evidence="10 11" key="1">
    <citation type="submission" date="2019-05" db="EMBL/GenBank/DDBJ databases">
        <title>Nesterenkonia sp. GY239, isolated from the Southern Atlantic Ocean.</title>
        <authorList>
            <person name="Zhang G."/>
        </authorList>
    </citation>
    <scope>NUCLEOTIDE SEQUENCE [LARGE SCALE GENOMIC DNA]</scope>
    <source>
        <strain evidence="10 11">GY239</strain>
    </source>
</reference>
<gene>
    <name evidence="8" type="primary">menA</name>
    <name evidence="10" type="ORF">FEF27_11555</name>
</gene>
<evidence type="ECO:0000256" key="1">
    <source>
        <dbReference type="ARBA" id="ARBA00004141"/>
    </source>
</evidence>
<accession>A0A5R9A3J4</accession>
<evidence type="ECO:0000256" key="6">
    <source>
        <dbReference type="ARBA" id="ARBA00022989"/>
    </source>
</evidence>
<organism evidence="10 11">
    <name type="scientific">Nesterenkonia sphaerica</name>
    <dbReference type="NCBI Taxonomy" id="1804988"/>
    <lineage>
        <taxon>Bacteria</taxon>
        <taxon>Bacillati</taxon>
        <taxon>Actinomycetota</taxon>
        <taxon>Actinomycetes</taxon>
        <taxon>Micrococcales</taxon>
        <taxon>Micrococcaceae</taxon>
        <taxon>Nesterenkonia</taxon>
    </lineage>
</organism>
<name>A0A5R9A3J4_9MICC</name>
<comment type="function">
    <text evidence="8">Conversion of 1,4-dihydroxy-2-naphthoate (DHNA) to demethylmenaquinone (DMK).</text>
</comment>
<dbReference type="EMBL" id="VAWA01000020">
    <property type="protein sequence ID" value="TLP72764.1"/>
    <property type="molecule type" value="Genomic_DNA"/>
</dbReference>
<comment type="caution">
    <text evidence="10">The sequence shown here is derived from an EMBL/GenBank/DDBJ whole genome shotgun (WGS) entry which is preliminary data.</text>
</comment>
<dbReference type="HAMAP" id="MF_01937">
    <property type="entry name" value="MenA_1"/>
    <property type="match status" value="1"/>
</dbReference>
<dbReference type="InterPro" id="IPR026046">
    <property type="entry name" value="UBIAD1"/>
</dbReference>